<reference evidence="2 3" key="1">
    <citation type="submission" date="2018-04" db="EMBL/GenBank/DDBJ databases">
        <title>Genomic Encyclopedia of Archaeal and Bacterial Type Strains, Phase II (KMG-II): from individual species to whole genera.</title>
        <authorList>
            <person name="Goeker M."/>
        </authorList>
    </citation>
    <scope>NUCLEOTIDE SEQUENCE [LARGE SCALE GENOMIC DNA]</scope>
    <source>
        <strain evidence="2 3">DSM 100977</strain>
    </source>
</reference>
<dbReference type="AlphaFoldDB" id="A0A2T6BFI2"/>
<keyword evidence="1" id="KW-0812">Transmembrane</keyword>
<organism evidence="2 3">
    <name type="scientific">Litoreibacter ponti</name>
    <dbReference type="NCBI Taxonomy" id="1510457"/>
    <lineage>
        <taxon>Bacteria</taxon>
        <taxon>Pseudomonadati</taxon>
        <taxon>Pseudomonadota</taxon>
        <taxon>Alphaproteobacteria</taxon>
        <taxon>Rhodobacterales</taxon>
        <taxon>Roseobacteraceae</taxon>
        <taxon>Litoreibacter</taxon>
    </lineage>
</organism>
<dbReference type="Proteomes" id="UP000243978">
    <property type="component" value="Unassembled WGS sequence"/>
</dbReference>
<proteinExistence type="predicted"/>
<gene>
    <name evidence="2" type="ORF">C8N43_3630</name>
</gene>
<dbReference type="OrthoDB" id="7874442at2"/>
<accession>A0A2T6BFI2</accession>
<evidence type="ECO:0000313" key="2">
    <source>
        <dbReference type="EMBL" id="PTX54809.1"/>
    </source>
</evidence>
<dbReference type="EMBL" id="QBKS01000002">
    <property type="protein sequence ID" value="PTX54809.1"/>
    <property type="molecule type" value="Genomic_DNA"/>
</dbReference>
<name>A0A2T6BFI2_9RHOB</name>
<evidence type="ECO:0000313" key="3">
    <source>
        <dbReference type="Proteomes" id="UP000243978"/>
    </source>
</evidence>
<keyword evidence="1" id="KW-1133">Transmembrane helix</keyword>
<keyword evidence="3" id="KW-1185">Reference proteome</keyword>
<comment type="caution">
    <text evidence="2">The sequence shown here is derived from an EMBL/GenBank/DDBJ whole genome shotgun (WGS) entry which is preliminary data.</text>
</comment>
<evidence type="ECO:0000256" key="1">
    <source>
        <dbReference type="SAM" id="Phobius"/>
    </source>
</evidence>
<feature type="transmembrane region" description="Helical" evidence="1">
    <location>
        <begin position="67"/>
        <end position="85"/>
    </location>
</feature>
<protein>
    <submittedName>
        <fullName evidence="2">Uncharacterized protein</fullName>
    </submittedName>
</protein>
<keyword evidence="1" id="KW-0472">Membrane</keyword>
<dbReference type="RefSeq" id="WP_107847103.1">
    <property type="nucleotide sequence ID" value="NZ_QBKS01000002.1"/>
</dbReference>
<sequence length="86" mass="9313">MSSLEDRKAEMEVSKMSEKTKTALASIDATERKRAAAGYAVIGGAMAYGEGSLGDGVFGKISFAAKWFCIWFAMIAPVLLFWRVAL</sequence>